<accession>A0ACB8UTL2</accession>
<comment type="caution">
    <text evidence="1">The sequence shown here is derived from an EMBL/GenBank/DDBJ whole genome shotgun (WGS) entry which is preliminary data.</text>
</comment>
<organism evidence="1">
    <name type="scientific">Ophidiomyces ophidiicola</name>
    <dbReference type="NCBI Taxonomy" id="1387563"/>
    <lineage>
        <taxon>Eukaryota</taxon>
        <taxon>Fungi</taxon>
        <taxon>Dikarya</taxon>
        <taxon>Ascomycota</taxon>
        <taxon>Pezizomycotina</taxon>
        <taxon>Eurotiomycetes</taxon>
        <taxon>Eurotiomycetidae</taxon>
        <taxon>Onygenales</taxon>
        <taxon>Onygenaceae</taxon>
        <taxon>Ophidiomyces</taxon>
    </lineage>
</organism>
<proteinExistence type="predicted"/>
<dbReference type="EMBL" id="JALBCA010000066">
    <property type="protein sequence ID" value="KAI2384870.1"/>
    <property type="molecule type" value="Genomic_DNA"/>
</dbReference>
<evidence type="ECO:0000313" key="1">
    <source>
        <dbReference type="EMBL" id="KAI2384870.1"/>
    </source>
</evidence>
<reference evidence="1" key="1">
    <citation type="journal article" date="2022" name="bioRxiv">
        <title>Population genetic analysis of Ophidiomyces ophidiicola, the causative agent of snake fungal disease, indicates recent introductions to the USA.</title>
        <authorList>
            <person name="Ladner J.T."/>
            <person name="Palmer J.M."/>
            <person name="Ettinger C.L."/>
            <person name="Stajich J.E."/>
            <person name="Farrell T.M."/>
            <person name="Glorioso B.M."/>
            <person name="Lawson B."/>
            <person name="Price S.J."/>
            <person name="Stengle A.G."/>
            <person name="Grear D.A."/>
            <person name="Lorch J.M."/>
        </authorList>
    </citation>
    <scope>NUCLEOTIDE SEQUENCE</scope>
    <source>
        <strain evidence="1">NWHC 24266-5</strain>
    </source>
</reference>
<sequence length="507" mass="55139">MPSLCSPPTSPDTSSSALVSDVAPSSYLDGTNLSHTDSSSLSGPDGAARRPSIQFNTAGSEARLRERSLSLRKSRVQALRRRPSSPPPPRFVATSSSGGAPPPRAMQSAEPPESDRALTSSHKRSSSYNRGVSFDTFDNRDATDFSLTLNYKHKDYHSSRRSRTFLCGADQNDYSDFALEWLIDELVDDGDEIVCLRVVENHSKIASDNSIESGKYRKEAEKLFEQVIAKNSHDEKAISLVMELAVGKVQDIIQRMIQIYEPAALIVGTRGRSLGGMQGLLPGSVSKYCLQQSPIPVIVVRPSQKREKKKQKRLADPSRRSYNHILRLSNAKGDNIFDTTSANSSTSRLPEHEEAAAVAEAIGLPSSSVTDLHLERSSKRSSKDYTSSQASDVGDTESIGRGSISTNPNPESPSLEFSNVVLKSPGLPESPLASEDDEQEEVDDEDDDDSSKESRLDQNTADDAKDVTLPIIPSVNISNASDEEDKLEKQTQAGKNDGQDNISGVVQ</sequence>
<protein>
    <submittedName>
        <fullName evidence="1">Uncharacterized protein</fullName>
    </submittedName>
</protein>
<gene>
    <name evidence="1" type="ORF">LOY88_004393</name>
</gene>
<name>A0ACB8UTL2_9EURO</name>